<feature type="transmembrane region" description="Helical" evidence="9">
    <location>
        <begin position="32"/>
        <end position="54"/>
    </location>
</feature>
<dbReference type="GO" id="GO:0042923">
    <property type="term" value="F:neuropeptide binding"/>
    <property type="evidence" value="ECO:0007669"/>
    <property type="project" value="TreeGrafter"/>
</dbReference>
<dbReference type="AlphaFoldDB" id="A0A8W8LIR9"/>
<dbReference type="InterPro" id="IPR017452">
    <property type="entry name" value="GPCR_Rhodpsn_7TM"/>
</dbReference>
<dbReference type="GO" id="GO:0005886">
    <property type="term" value="C:plasma membrane"/>
    <property type="evidence" value="ECO:0007669"/>
    <property type="project" value="UniProtKB-SubCell"/>
</dbReference>
<keyword evidence="2" id="KW-1003">Cell membrane</keyword>
<dbReference type="Gene3D" id="1.20.1070.10">
    <property type="entry name" value="Rhodopsin 7-helix transmembrane proteins"/>
    <property type="match status" value="1"/>
</dbReference>
<feature type="domain" description="G-protein coupled receptors family 1 profile" evidence="10">
    <location>
        <begin position="48"/>
        <end position="274"/>
    </location>
</feature>
<keyword evidence="3 9" id="KW-0812">Transmembrane</keyword>
<dbReference type="Proteomes" id="UP000005408">
    <property type="component" value="Unassembled WGS sequence"/>
</dbReference>
<feature type="transmembrane region" description="Helical" evidence="9">
    <location>
        <begin position="252"/>
        <end position="275"/>
    </location>
</feature>
<keyword evidence="7" id="KW-0675">Receptor</keyword>
<evidence type="ECO:0000256" key="4">
    <source>
        <dbReference type="ARBA" id="ARBA00022989"/>
    </source>
</evidence>
<feature type="transmembrane region" description="Helical" evidence="9">
    <location>
        <begin position="135"/>
        <end position="157"/>
    </location>
</feature>
<dbReference type="InterPro" id="IPR000276">
    <property type="entry name" value="GPCR_Rhodpsn"/>
</dbReference>
<evidence type="ECO:0000313" key="12">
    <source>
        <dbReference type="Proteomes" id="UP000005408"/>
    </source>
</evidence>
<evidence type="ECO:0000256" key="6">
    <source>
        <dbReference type="ARBA" id="ARBA00023136"/>
    </source>
</evidence>
<feature type="transmembrane region" description="Helical" evidence="9">
    <location>
        <begin position="169"/>
        <end position="192"/>
    </location>
</feature>
<evidence type="ECO:0000256" key="5">
    <source>
        <dbReference type="ARBA" id="ARBA00023040"/>
    </source>
</evidence>
<sequence>MNDSITGGLGDNSRSSEGLNLQLYIYRTTFDRAFTCVTFTVALFGFVGNLATMGKIVRDPKYHTPTFAAIGLLALADFLSVTFSSFIWLTNLSKLWRFFGGITRISVLSSYSHVCLLSAVRYLITVHPLQSRQYLTVTAVCLCSLTIWISSGIFGSLSLAMLQTIDDGFILQLIINIIIPLLVCSIILTLHVKKIRTLRRSMSVTDQAERRMNIVVTVINSIFVFYHLSIIVNNTIALTPANELSLDLGYIYLYNLYFLIFMGCVNFSCNPYILFLSQFF</sequence>
<dbReference type="PANTHER" id="PTHR24229:SF40">
    <property type="entry name" value="ALLATOSTATIN C RECEPTOR 1-RELATED"/>
    <property type="match status" value="1"/>
</dbReference>
<dbReference type="CDD" id="cd00637">
    <property type="entry name" value="7tm_classA_rhodopsin-like"/>
    <property type="match status" value="1"/>
</dbReference>
<proteinExistence type="predicted"/>
<keyword evidence="6 9" id="KW-0472">Membrane</keyword>
<dbReference type="GO" id="GO:0043005">
    <property type="term" value="C:neuron projection"/>
    <property type="evidence" value="ECO:0007669"/>
    <property type="project" value="TreeGrafter"/>
</dbReference>
<dbReference type="PROSITE" id="PS50262">
    <property type="entry name" value="G_PROTEIN_RECEP_F1_2"/>
    <property type="match status" value="1"/>
</dbReference>
<dbReference type="EnsemblMetazoa" id="G28202.1">
    <property type="protein sequence ID" value="G28202.1:cds"/>
    <property type="gene ID" value="G28202"/>
</dbReference>
<dbReference type="SUPFAM" id="SSF81321">
    <property type="entry name" value="Family A G protein-coupled receptor-like"/>
    <property type="match status" value="1"/>
</dbReference>
<feature type="transmembrane region" description="Helical" evidence="9">
    <location>
        <begin position="66"/>
        <end position="89"/>
    </location>
</feature>
<dbReference type="GO" id="GO:0004930">
    <property type="term" value="F:G protein-coupled receptor activity"/>
    <property type="evidence" value="ECO:0007669"/>
    <property type="project" value="UniProtKB-KW"/>
</dbReference>
<evidence type="ECO:0000256" key="9">
    <source>
        <dbReference type="SAM" id="Phobius"/>
    </source>
</evidence>
<organism evidence="11 12">
    <name type="scientific">Magallana gigas</name>
    <name type="common">Pacific oyster</name>
    <name type="synonym">Crassostrea gigas</name>
    <dbReference type="NCBI Taxonomy" id="29159"/>
    <lineage>
        <taxon>Eukaryota</taxon>
        <taxon>Metazoa</taxon>
        <taxon>Spiralia</taxon>
        <taxon>Lophotrochozoa</taxon>
        <taxon>Mollusca</taxon>
        <taxon>Bivalvia</taxon>
        <taxon>Autobranchia</taxon>
        <taxon>Pteriomorphia</taxon>
        <taxon>Ostreida</taxon>
        <taxon>Ostreoidea</taxon>
        <taxon>Ostreidae</taxon>
        <taxon>Magallana</taxon>
    </lineage>
</organism>
<feature type="transmembrane region" description="Helical" evidence="9">
    <location>
        <begin position="213"/>
        <end position="232"/>
    </location>
</feature>
<evidence type="ECO:0000256" key="7">
    <source>
        <dbReference type="ARBA" id="ARBA00023170"/>
    </source>
</evidence>
<evidence type="ECO:0000256" key="1">
    <source>
        <dbReference type="ARBA" id="ARBA00004651"/>
    </source>
</evidence>
<dbReference type="Pfam" id="PF00001">
    <property type="entry name" value="7tm_1"/>
    <property type="match status" value="1"/>
</dbReference>
<dbReference type="GO" id="GO:0007218">
    <property type="term" value="P:neuropeptide signaling pathway"/>
    <property type="evidence" value="ECO:0007669"/>
    <property type="project" value="TreeGrafter"/>
</dbReference>
<keyword evidence="8" id="KW-0807">Transducer</keyword>
<comment type="subcellular location">
    <subcellularLocation>
        <location evidence="1">Cell membrane</location>
        <topology evidence="1">Multi-pass membrane protein</topology>
    </subcellularLocation>
</comment>
<feature type="transmembrane region" description="Helical" evidence="9">
    <location>
        <begin position="101"/>
        <end position="123"/>
    </location>
</feature>
<evidence type="ECO:0000256" key="3">
    <source>
        <dbReference type="ARBA" id="ARBA00022692"/>
    </source>
</evidence>
<name>A0A8W8LIR9_MAGGI</name>
<keyword evidence="4 9" id="KW-1133">Transmembrane helix</keyword>
<evidence type="ECO:0000256" key="2">
    <source>
        <dbReference type="ARBA" id="ARBA00022475"/>
    </source>
</evidence>
<keyword evidence="12" id="KW-1185">Reference proteome</keyword>
<evidence type="ECO:0000259" key="10">
    <source>
        <dbReference type="PROSITE" id="PS50262"/>
    </source>
</evidence>
<protein>
    <recommendedName>
        <fullName evidence="10">G-protein coupled receptors family 1 profile domain-containing protein</fullName>
    </recommendedName>
</protein>
<dbReference type="PANTHER" id="PTHR24229">
    <property type="entry name" value="NEUROPEPTIDES RECEPTOR"/>
    <property type="match status" value="1"/>
</dbReference>
<accession>A0A8W8LIR9</accession>
<evidence type="ECO:0000313" key="11">
    <source>
        <dbReference type="EnsemblMetazoa" id="G28202.1:cds"/>
    </source>
</evidence>
<reference evidence="11" key="1">
    <citation type="submission" date="2022-08" db="UniProtKB">
        <authorList>
            <consortium name="EnsemblMetazoa"/>
        </authorList>
    </citation>
    <scope>IDENTIFICATION</scope>
    <source>
        <strain evidence="11">05x7-T-G4-1.051#20</strain>
    </source>
</reference>
<evidence type="ECO:0000256" key="8">
    <source>
        <dbReference type="ARBA" id="ARBA00023224"/>
    </source>
</evidence>
<keyword evidence="5" id="KW-0297">G-protein coupled receptor</keyword>